<dbReference type="PANTHER" id="PTHR43827">
    <property type="entry name" value="2,5-DIKETO-D-GLUCONIC ACID REDUCTASE"/>
    <property type="match status" value="1"/>
</dbReference>
<dbReference type="InterPro" id="IPR020471">
    <property type="entry name" value="AKR"/>
</dbReference>
<feature type="site" description="Lowers pKa of active site Tyr" evidence="6">
    <location>
        <position position="76"/>
    </location>
</feature>
<evidence type="ECO:0000313" key="8">
    <source>
        <dbReference type="EMBL" id="EKM55133.1"/>
    </source>
</evidence>
<keyword evidence="9" id="KW-1185">Reference proteome</keyword>
<dbReference type="OrthoDB" id="416253at2759"/>
<evidence type="ECO:0000256" key="2">
    <source>
        <dbReference type="ARBA" id="ARBA00022857"/>
    </source>
</evidence>
<dbReference type="InterPro" id="IPR036812">
    <property type="entry name" value="NAD(P)_OxRdtase_dom_sf"/>
</dbReference>
<dbReference type="KEGG" id="pco:PHACADRAFT_195160"/>
<dbReference type="PANTHER" id="PTHR43827:SF3">
    <property type="entry name" value="NADP-DEPENDENT OXIDOREDUCTASE DOMAIN-CONTAINING PROTEIN"/>
    <property type="match status" value="1"/>
</dbReference>
<dbReference type="Gene3D" id="3.20.20.100">
    <property type="entry name" value="NADP-dependent oxidoreductase domain"/>
    <property type="match status" value="1"/>
</dbReference>
<dbReference type="GO" id="GO:0016616">
    <property type="term" value="F:oxidoreductase activity, acting on the CH-OH group of donors, NAD or NADP as acceptor"/>
    <property type="evidence" value="ECO:0007669"/>
    <property type="project" value="UniProtKB-ARBA"/>
</dbReference>
<keyword evidence="2" id="KW-0521">NADP</keyword>
<protein>
    <recommendedName>
        <fullName evidence="7">NADP-dependent oxidoreductase domain-containing protein</fullName>
    </recommendedName>
</protein>
<feature type="active site" description="Proton donor" evidence="4">
    <location>
        <position position="51"/>
    </location>
</feature>
<dbReference type="HOGENOM" id="CLU_023205_0_3_1"/>
<reference evidence="8 9" key="1">
    <citation type="journal article" date="2012" name="BMC Genomics">
        <title>Comparative genomics of the white-rot fungi, Phanerochaete carnosa and P. chrysosporium, to elucidate the genetic basis of the distinct wood types they colonize.</title>
        <authorList>
            <person name="Suzuki H."/>
            <person name="MacDonald J."/>
            <person name="Syed K."/>
            <person name="Salamov A."/>
            <person name="Hori C."/>
            <person name="Aerts A."/>
            <person name="Henrissat B."/>
            <person name="Wiebenga A."/>
            <person name="vanKuyk P.A."/>
            <person name="Barry K."/>
            <person name="Lindquist E."/>
            <person name="LaButti K."/>
            <person name="Lapidus A."/>
            <person name="Lucas S."/>
            <person name="Coutinho P."/>
            <person name="Gong Y."/>
            <person name="Samejima M."/>
            <person name="Mahadevan R."/>
            <person name="Abou-Zaid M."/>
            <person name="de Vries R.P."/>
            <person name="Igarashi K."/>
            <person name="Yadav J.S."/>
            <person name="Grigoriev I.V."/>
            <person name="Master E.R."/>
        </authorList>
    </citation>
    <scope>NUCLEOTIDE SEQUENCE [LARGE SCALE GENOMIC DNA]</scope>
    <source>
        <strain evidence="8 9">HHB-10118-sp</strain>
    </source>
</reference>
<dbReference type="InterPro" id="IPR023210">
    <property type="entry name" value="NADP_OxRdtase_dom"/>
</dbReference>
<dbReference type="PRINTS" id="PR00069">
    <property type="entry name" value="ALDKETRDTASE"/>
</dbReference>
<evidence type="ECO:0000256" key="6">
    <source>
        <dbReference type="PIRSR" id="PIRSR000097-3"/>
    </source>
</evidence>
<dbReference type="InterPro" id="IPR018170">
    <property type="entry name" value="Aldo/ket_reductase_CS"/>
</dbReference>
<gene>
    <name evidence="8" type="ORF">PHACADRAFT_195160</name>
</gene>
<evidence type="ECO:0000313" key="9">
    <source>
        <dbReference type="Proteomes" id="UP000008370"/>
    </source>
</evidence>
<evidence type="ECO:0000256" key="4">
    <source>
        <dbReference type="PIRSR" id="PIRSR000097-1"/>
    </source>
</evidence>
<evidence type="ECO:0000259" key="7">
    <source>
        <dbReference type="Pfam" id="PF00248"/>
    </source>
</evidence>
<evidence type="ECO:0000256" key="3">
    <source>
        <dbReference type="ARBA" id="ARBA00023002"/>
    </source>
</evidence>
<proteinExistence type="inferred from homology"/>
<dbReference type="EMBL" id="JH930472">
    <property type="protein sequence ID" value="EKM55133.1"/>
    <property type="molecule type" value="Genomic_DNA"/>
</dbReference>
<dbReference type="InParanoid" id="K5VUD0"/>
<name>K5VUD0_PHACS</name>
<evidence type="ECO:0000256" key="1">
    <source>
        <dbReference type="ARBA" id="ARBA00007905"/>
    </source>
</evidence>
<feature type="domain" description="NADP-dependent oxidoreductase" evidence="7">
    <location>
        <begin position="22"/>
        <end position="271"/>
    </location>
</feature>
<dbReference type="RefSeq" id="XP_007395476.1">
    <property type="nucleotide sequence ID" value="XM_007395414.1"/>
</dbReference>
<dbReference type="InterPro" id="IPR044494">
    <property type="entry name" value="AKR3C2/3"/>
</dbReference>
<sequence length="288" mass="31794">MSSLRIALNDGIQLPWLAFGSGTALWQQDAAAQVEHAIRAGFVHIDTAQMYQNEDSVGRGIARSGALRGDLYVTTKLDRLLEGANVHDSLVDSLRKLGLDYVDLFLVHMPVDHPSLKDTWAEMEQVKEEGLAKSIGVSNFQPRHLDVILESAKVVPAVNQIEYNPYLVKASQPVLDYCKEHGIAVAAFGGLSPLSRFSDGPVNPILKKVAARLRKDAGKLVSEAQILQLWLRKKNIVCITTSSKKERLAEYVAVGLLPDITDAEEREIDEAGSQVHHRVWATWIDEGL</sequence>
<evidence type="ECO:0000256" key="5">
    <source>
        <dbReference type="PIRSR" id="PIRSR000097-2"/>
    </source>
</evidence>
<feature type="binding site" evidence="5">
    <location>
        <position position="108"/>
    </location>
    <ligand>
        <name>substrate</name>
    </ligand>
</feature>
<dbReference type="AlphaFoldDB" id="K5VUD0"/>
<dbReference type="Proteomes" id="UP000008370">
    <property type="component" value="Unassembled WGS sequence"/>
</dbReference>
<organism evidence="8 9">
    <name type="scientific">Phanerochaete carnosa (strain HHB-10118-sp)</name>
    <name type="common">White-rot fungus</name>
    <name type="synonym">Peniophora carnosa</name>
    <dbReference type="NCBI Taxonomy" id="650164"/>
    <lineage>
        <taxon>Eukaryota</taxon>
        <taxon>Fungi</taxon>
        <taxon>Dikarya</taxon>
        <taxon>Basidiomycota</taxon>
        <taxon>Agaricomycotina</taxon>
        <taxon>Agaricomycetes</taxon>
        <taxon>Polyporales</taxon>
        <taxon>Phanerochaetaceae</taxon>
        <taxon>Phanerochaete</taxon>
    </lineage>
</organism>
<comment type="similarity">
    <text evidence="1">Belongs to the aldo/keto reductase family.</text>
</comment>
<dbReference type="CDD" id="cd19120">
    <property type="entry name" value="AKR_AKR3C2-3"/>
    <property type="match status" value="1"/>
</dbReference>
<dbReference type="SUPFAM" id="SSF51430">
    <property type="entry name" value="NAD(P)-linked oxidoreductase"/>
    <property type="match status" value="1"/>
</dbReference>
<dbReference type="Pfam" id="PF00248">
    <property type="entry name" value="Aldo_ket_red"/>
    <property type="match status" value="1"/>
</dbReference>
<keyword evidence="3" id="KW-0560">Oxidoreductase</keyword>
<dbReference type="PROSITE" id="PS00062">
    <property type="entry name" value="ALDOKETO_REDUCTASE_2"/>
    <property type="match status" value="1"/>
</dbReference>
<dbReference type="FunCoup" id="K5VUD0">
    <property type="interactions" value="198"/>
</dbReference>
<dbReference type="GeneID" id="18911065"/>
<accession>K5VUD0</accession>
<dbReference type="GO" id="GO:0016652">
    <property type="term" value="F:oxidoreductase activity, acting on NAD(P)H as acceptor"/>
    <property type="evidence" value="ECO:0007669"/>
    <property type="project" value="InterPro"/>
</dbReference>
<dbReference type="PIRSF" id="PIRSF000097">
    <property type="entry name" value="AKR"/>
    <property type="match status" value="1"/>
</dbReference>